<evidence type="ECO:0000256" key="1">
    <source>
        <dbReference type="SAM" id="SignalP"/>
    </source>
</evidence>
<organism evidence="2 3">
    <name type="scientific">Labrys neptuniae</name>
    <dbReference type="NCBI Taxonomy" id="376174"/>
    <lineage>
        <taxon>Bacteria</taxon>
        <taxon>Pseudomonadati</taxon>
        <taxon>Pseudomonadota</taxon>
        <taxon>Alphaproteobacteria</taxon>
        <taxon>Hyphomicrobiales</taxon>
        <taxon>Xanthobacteraceae</taxon>
        <taxon>Labrys</taxon>
    </lineage>
</organism>
<dbReference type="Proteomes" id="UP001555786">
    <property type="component" value="Unassembled WGS sequence"/>
</dbReference>
<comment type="caution">
    <text evidence="2">The sequence shown here is derived from an EMBL/GenBank/DDBJ whole genome shotgun (WGS) entry which is preliminary data.</text>
</comment>
<feature type="signal peptide" evidence="1">
    <location>
        <begin position="1"/>
        <end position="24"/>
    </location>
</feature>
<sequence>MKPFFVRAVVAAGLALATVAPSVAEEAARVVHQGSVQTSVPAGVTVIVKKITVGEDATVVSLVASFDSRQTNRVNLNDVNAFLEIGNNQKLSLRQPEDNPYLIIQNGQSMDGELVFPGRIPADAGEVRLVFNDGNAGDDLNAPGLTLKIPVKAQ</sequence>
<gene>
    <name evidence="2" type="ORF">ABXS05_30160</name>
</gene>
<dbReference type="RefSeq" id="WP_367626438.1">
    <property type="nucleotide sequence ID" value="NZ_JBFNQD010000018.1"/>
</dbReference>
<evidence type="ECO:0008006" key="4">
    <source>
        <dbReference type="Google" id="ProtNLM"/>
    </source>
</evidence>
<keyword evidence="3" id="KW-1185">Reference proteome</keyword>
<keyword evidence="1" id="KW-0732">Signal</keyword>
<evidence type="ECO:0000313" key="3">
    <source>
        <dbReference type="Proteomes" id="UP001555786"/>
    </source>
</evidence>
<accession>A0ABV3PW43</accession>
<evidence type="ECO:0000313" key="2">
    <source>
        <dbReference type="EMBL" id="MEW9309849.1"/>
    </source>
</evidence>
<name>A0ABV3PW43_9HYPH</name>
<protein>
    <recommendedName>
        <fullName evidence="4">DUF4352 domain-containing protein</fullName>
    </recommendedName>
</protein>
<feature type="chain" id="PRO_5045060469" description="DUF4352 domain-containing protein" evidence="1">
    <location>
        <begin position="25"/>
        <end position="154"/>
    </location>
</feature>
<proteinExistence type="predicted"/>
<reference evidence="2 3" key="1">
    <citation type="submission" date="2024-07" db="EMBL/GenBank/DDBJ databases">
        <title>Description of Labrys sedimenti sp. nov., isolated from a diclofenac-degrading enrichment culture.</title>
        <authorList>
            <person name="Tancsics A."/>
            <person name="Csepanyi A."/>
        </authorList>
    </citation>
    <scope>NUCLEOTIDE SEQUENCE [LARGE SCALE GENOMIC DNA]</scope>
    <source>
        <strain evidence="2 3">LMG 23578</strain>
    </source>
</reference>
<dbReference type="EMBL" id="JBFNQD010000018">
    <property type="protein sequence ID" value="MEW9309849.1"/>
    <property type="molecule type" value="Genomic_DNA"/>
</dbReference>